<evidence type="ECO:0000256" key="2">
    <source>
        <dbReference type="SAM" id="Phobius"/>
    </source>
</evidence>
<evidence type="ECO:0000313" key="3">
    <source>
        <dbReference type="EMBL" id="QVT79774.1"/>
    </source>
</evidence>
<keyword evidence="2" id="KW-1133">Transmembrane helix</keyword>
<protein>
    <submittedName>
        <fullName evidence="3">Uncharacterized protein</fullName>
    </submittedName>
</protein>
<feature type="compositionally biased region" description="Basic and acidic residues" evidence="1">
    <location>
        <begin position="38"/>
        <end position="50"/>
    </location>
</feature>
<feature type="compositionally biased region" description="Basic and acidic residues" evidence="1">
    <location>
        <begin position="513"/>
        <end position="530"/>
    </location>
</feature>
<sequence length="678" mass="70327">MLRPAQRAGGPWAHLGPPPPSCGPPPGFPHRARSRFGHGPDRTPDPDPRARAGLRRPRCRRSGGHRSGGRRDQWRGRPARGGWRALRPPTGHRRPGTRGRLGRSVGRPPGPGGRGRDRRGAPRADRAQPRGRRVVGACGPHGAPRRGDVDGRGPPRTRPDGVRHPRRPRVGRARGGAAAVVGRRCHHPCPGRRPARRAGGDGGRRRCRPPPRRGPGPRRARRGARVPRGRSRGVGGGRGALPGGPGGPRGGGPRLGRRPGRPAAARARRRRARGRRAPVQRAGARQLHGPGRVRARGGLGLAPLQRRRLADGLGQRVRRGGGGQGRRPRRARRPRGTTPAGDGPPGGGTGAPGLPAAGGRRARADGRRRRSGDRAGPHPAAGPWGGGPRRCDGGAAVSCGAGHHVATRRGGAGRARDGRHGLRPGSAPSPHRGQGLAPEPDPVVPRGGWDGRRGPVLGPRDVRPAAAQRAPGPAAPPAPRRPAAAADGTPGRAAPRRHRPGAAHRSPSPPGRTADRRARCVRPADGRPPDPGDEPVAGLALVAPGRGGPDPHVRPGPVVAGARAEHPERRPVAEWAGWLLPVVACLGVLALQLRDADDLLASAWFLELRLGWVEPAADQRLAGALAGLAALAVACVAAAAVVAATSRASRARPAHPGPDRGQGPSSTVPRRSSASTAP</sequence>
<gene>
    <name evidence="3" type="ORF">ENKNEFLB_02164</name>
</gene>
<feature type="compositionally biased region" description="Basic and acidic residues" evidence="1">
    <location>
        <begin position="114"/>
        <end position="128"/>
    </location>
</feature>
<feature type="compositionally biased region" description="Basic residues" evidence="1">
    <location>
        <begin position="90"/>
        <end position="101"/>
    </location>
</feature>
<feature type="compositionally biased region" description="Pro residues" evidence="1">
    <location>
        <begin position="16"/>
        <end position="28"/>
    </location>
</feature>
<keyword evidence="2" id="KW-0472">Membrane</keyword>
<dbReference type="Proteomes" id="UP000679307">
    <property type="component" value="Chromosome"/>
</dbReference>
<reference evidence="3 4" key="1">
    <citation type="submission" date="2021-05" db="EMBL/GenBank/DDBJ databases">
        <title>Complete genome of Nocardioides aquaticus KCTC 9944T isolated from meromictic and hypersaline Ekho Lake, Antarctica.</title>
        <authorList>
            <person name="Hwang K."/>
            <person name="Kim K.M."/>
            <person name="Choe H."/>
        </authorList>
    </citation>
    <scope>NUCLEOTIDE SEQUENCE [LARGE SCALE GENOMIC DNA]</scope>
    <source>
        <strain evidence="3 4">KCTC 9944</strain>
    </source>
</reference>
<feature type="compositionally biased region" description="Low complexity" evidence="1">
    <location>
        <begin position="80"/>
        <end position="89"/>
    </location>
</feature>
<dbReference type="EMBL" id="CP075371">
    <property type="protein sequence ID" value="QVT79774.1"/>
    <property type="molecule type" value="Genomic_DNA"/>
</dbReference>
<name>A0ABX8EHN5_9ACTN</name>
<feature type="compositionally biased region" description="Basic residues" evidence="1">
    <location>
        <begin position="183"/>
        <end position="196"/>
    </location>
</feature>
<feature type="compositionally biased region" description="Basic residues" evidence="1">
    <location>
        <begin position="255"/>
        <end position="278"/>
    </location>
</feature>
<accession>A0ABX8EHN5</accession>
<feature type="compositionally biased region" description="Basic residues" evidence="1">
    <location>
        <begin position="52"/>
        <end position="68"/>
    </location>
</feature>
<feature type="compositionally biased region" description="Basic and acidic residues" evidence="1">
    <location>
        <begin position="145"/>
        <end position="163"/>
    </location>
</feature>
<evidence type="ECO:0000256" key="1">
    <source>
        <dbReference type="SAM" id="MobiDB-lite"/>
    </source>
</evidence>
<feature type="compositionally biased region" description="Basic residues" evidence="1">
    <location>
        <begin position="326"/>
        <end position="335"/>
    </location>
</feature>
<feature type="compositionally biased region" description="Polar residues" evidence="1">
    <location>
        <begin position="663"/>
        <end position="678"/>
    </location>
</feature>
<feature type="compositionally biased region" description="Gly residues" evidence="1">
    <location>
        <begin position="232"/>
        <end position="254"/>
    </location>
</feature>
<keyword evidence="2" id="KW-0812">Transmembrane</keyword>
<feature type="compositionally biased region" description="Low complexity" evidence="1">
    <location>
        <begin position="279"/>
        <end position="292"/>
    </location>
</feature>
<organism evidence="3 4">
    <name type="scientific">Nocardioides aquaticus</name>
    <dbReference type="NCBI Taxonomy" id="160826"/>
    <lineage>
        <taxon>Bacteria</taxon>
        <taxon>Bacillati</taxon>
        <taxon>Actinomycetota</taxon>
        <taxon>Actinomycetes</taxon>
        <taxon>Propionibacteriales</taxon>
        <taxon>Nocardioidaceae</taxon>
        <taxon>Nocardioides</taxon>
    </lineage>
</organism>
<evidence type="ECO:0000313" key="4">
    <source>
        <dbReference type="Proteomes" id="UP000679307"/>
    </source>
</evidence>
<feature type="compositionally biased region" description="Low complexity" evidence="1">
    <location>
        <begin position="481"/>
        <end position="493"/>
    </location>
</feature>
<proteinExistence type="predicted"/>
<feature type="region of interest" description="Disordered" evidence="1">
    <location>
        <begin position="647"/>
        <end position="678"/>
    </location>
</feature>
<keyword evidence="4" id="KW-1185">Reference proteome</keyword>
<feature type="region of interest" description="Disordered" evidence="1">
    <location>
        <begin position="1"/>
        <end position="537"/>
    </location>
</feature>
<feature type="compositionally biased region" description="Basic residues" evidence="1">
    <location>
        <begin position="205"/>
        <end position="231"/>
    </location>
</feature>
<feature type="transmembrane region" description="Helical" evidence="2">
    <location>
        <begin position="621"/>
        <end position="644"/>
    </location>
</feature>